<evidence type="ECO:0000313" key="3">
    <source>
        <dbReference type="Proteomes" id="UP000284109"/>
    </source>
</evidence>
<accession>A0A3R7CQE1</accession>
<protein>
    <recommendedName>
        <fullName evidence="4">YfhO family protein</fullName>
    </recommendedName>
</protein>
<sequence length="371" mass="42077">MALGYSLIVLTHPLTAFMTGIMFVPPLILLLLHKDTRSWSYWLRLIKTGIKTIMLVAIITCGYWLPVEEQNYNIPMRRPLTLVLSQTAKTPLQIIQGLGQSQLWSYSLGIIMGVALLALLVFVWKDSFVYQIVAIEAIVAIILSTNLIPWQYLQNTFFNYLQFPWRFLNLATFFLAVYLSHVLVIIYKWSQSKSQILFLSAIIVICSVQVVGSATSVYQRTTNIPILPYAQSNSLTSANIEHLNRNFTQRDYYPLASNADADSLEQHQSIINGNMVKLPIKTTTNTYQTHYYSKKRTTLDLPVIYYPGIKAVVNRNLVTKQVSSRGTIAIPVHKGANRIILQGSYSELAQISFIISILGILVTGSLIFRYW</sequence>
<dbReference type="AlphaFoldDB" id="A0A3R7CQE1"/>
<gene>
    <name evidence="2" type="ORF">DS831_01370</name>
</gene>
<feature type="transmembrane region" description="Helical" evidence="1">
    <location>
        <begin position="12"/>
        <end position="33"/>
    </location>
</feature>
<feature type="transmembrane region" description="Helical" evidence="1">
    <location>
        <begin position="168"/>
        <end position="189"/>
    </location>
</feature>
<keyword evidence="3" id="KW-1185">Reference proteome</keyword>
<dbReference type="EMBL" id="QOCR01000001">
    <property type="protein sequence ID" value="RHW52008.1"/>
    <property type="molecule type" value="Genomic_DNA"/>
</dbReference>
<feature type="transmembrane region" description="Helical" evidence="1">
    <location>
        <begin position="196"/>
        <end position="218"/>
    </location>
</feature>
<feature type="transmembrane region" description="Helical" evidence="1">
    <location>
        <begin position="103"/>
        <end position="123"/>
    </location>
</feature>
<comment type="caution">
    <text evidence="2">The sequence shown here is derived from an EMBL/GenBank/DDBJ whole genome shotgun (WGS) entry which is preliminary data.</text>
</comment>
<organism evidence="2 3">
    <name type="scientific">Bombilactobacillus bombi</name>
    <dbReference type="NCBI Taxonomy" id="1303590"/>
    <lineage>
        <taxon>Bacteria</taxon>
        <taxon>Bacillati</taxon>
        <taxon>Bacillota</taxon>
        <taxon>Bacilli</taxon>
        <taxon>Lactobacillales</taxon>
        <taxon>Lactobacillaceae</taxon>
        <taxon>Bombilactobacillus</taxon>
    </lineage>
</organism>
<evidence type="ECO:0008006" key="4">
    <source>
        <dbReference type="Google" id="ProtNLM"/>
    </source>
</evidence>
<keyword evidence="1" id="KW-0472">Membrane</keyword>
<evidence type="ECO:0000256" key="1">
    <source>
        <dbReference type="SAM" id="Phobius"/>
    </source>
</evidence>
<feature type="transmembrane region" description="Helical" evidence="1">
    <location>
        <begin position="128"/>
        <end position="148"/>
    </location>
</feature>
<keyword evidence="1" id="KW-0812">Transmembrane</keyword>
<feature type="transmembrane region" description="Helical" evidence="1">
    <location>
        <begin position="348"/>
        <end position="368"/>
    </location>
</feature>
<keyword evidence="1" id="KW-1133">Transmembrane helix</keyword>
<feature type="transmembrane region" description="Helical" evidence="1">
    <location>
        <begin position="45"/>
        <end position="65"/>
    </location>
</feature>
<proteinExistence type="predicted"/>
<name>A0A3R7CQE1_9LACO</name>
<dbReference type="Proteomes" id="UP000284109">
    <property type="component" value="Unassembled WGS sequence"/>
</dbReference>
<evidence type="ECO:0000313" key="2">
    <source>
        <dbReference type="EMBL" id="RHW52008.1"/>
    </source>
</evidence>
<reference evidence="2 3" key="1">
    <citation type="submission" date="2018-07" db="EMBL/GenBank/DDBJ databases">
        <title>Genome sequences of six Lactobacillus spp. isolated from bumble bee guts.</title>
        <authorList>
            <person name="Motta E.V.S."/>
            <person name="Moran N.A."/>
        </authorList>
    </citation>
    <scope>NUCLEOTIDE SEQUENCE [LARGE SCALE GENOMIC DNA]</scope>
    <source>
        <strain evidence="2 3">BI-1.1</strain>
    </source>
</reference>